<keyword evidence="2" id="KW-1185">Reference proteome</keyword>
<reference evidence="1 2" key="1">
    <citation type="submission" date="2015-12" db="EMBL/GenBank/DDBJ databases">
        <title>Dictyostelia acquired genes for synthesis and detection of signals that induce cell-type specialization by lateral gene transfer from prokaryotes.</title>
        <authorList>
            <person name="Gloeckner G."/>
            <person name="Schaap P."/>
        </authorList>
    </citation>
    <scope>NUCLEOTIDE SEQUENCE [LARGE SCALE GENOMIC DNA]</scope>
    <source>
        <strain evidence="1 2">TK</strain>
    </source>
</reference>
<dbReference type="AlphaFoldDB" id="A0A151ZIQ4"/>
<name>A0A151ZIQ4_TIELA</name>
<dbReference type="Pfam" id="PF14388">
    <property type="entry name" value="DUF4419"/>
    <property type="match status" value="1"/>
</dbReference>
<dbReference type="OrthoDB" id="9978173at2759"/>
<organism evidence="1 2">
    <name type="scientific">Tieghemostelium lacteum</name>
    <name type="common">Slime mold</name>
    <name type="synonym">Dictyostelium lacteum</name>
    <dbReference type="NCBI Taxonomy" id="361077"/>
    <lineage>
        <taxon>Eukaryota</taxon>
        <taxon>Amoebozoa</taxon>
        <taxon>Evosea</taxon>
        <taxon>Eumycetozoa</taxon>
        <taxon>Dictyostelia</taxon>
        <taxon>Dictyosteliales</taxon>
        <taxon>Raperosteliaceae</taxon>
        <taxon>Tieghemostelium</taxon>
    </lineage>
</organism>
<accession>A0A151ZIQ4</accession>
<dbReference type="PANTHER" id="PTHR31252">
    <property type="entry name" value="DUF4419 DOMAIN-CONTAINING PROTEIN"/>
    <property type="match status" value="1"/>
</dbReference>
<dbReference type="PANTHER" id="PTHR31252:SF11">
    <property type="entry name" value="DUF4419 DOMAIN-CONTAINING PROTEIN"/>
    <property type="match status" value="1"/>
</dbReference>
<dbReference type="OMA" id="MGLMQHY"/>
<evidence type="ECO:0000313" key="1">
    <source>
        <dbReference type="EMBL" id="KYQ93872.1"/>
    </source>
</evidence>
<evidence type="ECO:0000313" key="2">
    <source>
        <dbReference type="Proteomes" id="UP000076078"/>
    </source>
</evidence>
<dbReference type="InParanoid" id="A0A151ZIQ4"/>
<proteinExistence type="predicted"/>
<evidence type="ECO:0008006" key="3">
    <source>
        <dbReference type="Google" id="ProtNLM"/>
    </source>
</evidence>
<dbReference type="FunCoup" id="A0A151ZIQ4">
    <property type="interactions" value="2"/>
</dbReference>
<dbReference type="STRING" id="361077.A0A151ZIQ4"/>
<gene>
    <name evidence="1" type="ORF">DLAC_05271</name>
</gene>
<sequence length="362" mass="41325">MSDSEEFFERTKENSITFNIGAKPEKVDFTNKPKFDTITNLGKDKRPKDALLQQSPGISSAYNIGCHSFVKACILAYNDHHHLILKPDDLWIAILSQFSNYVNLHSEKLRNKFVEHEGQKELEVVCGGTLRTAPYDLLTKMMSDSIAKNIKDPSIRDWAVPSFSTSTETDRIVGIVMLMATFKNYFAYKFSLRCGLPQVTLLGTIEDWEQLKVKTQRLLEFDTGDKYMHQWLDMLNPVLDKFIDSSKGKVDTYFWMRIASFQGGGSGPTYLSGWITVFTVFDDSGKWVDKQKKKQSIRGTLETEWFFIDSQNIPVGYAFAPVTIDDNGTIYKSEIYAGHMAADILNENTIQPRLDWALLLKE</sequence>
<comment type="caution">
    <text evidence="1">The sequence shown here is derived from an EMBL/GenBank/DDBJ whole genome shotgun (WGS) entry which is preliminary data.</text>
</comment>
<dbReference type="Proteomes" id="UP000076078">
    <property type="component" value="Unassembled WGS sequence"/>
</dbReference>
<dbReference type="EMBL" id="LODT01000025">
    <property type="protein sequence ID" value="KYQ93872.1"/>
    <property type="molecule type" value="Genomic_DNA"/>
</dbReference>
<protein>
    <recommendedName>
        <fullName evidence="3">DUF4419 domain-containing protein</fullName>
    </recommendedName>
</protein>
<dbReference type="InterPro" id="IPR025533">
    <property type="entry name" value="DUF4419"/>
</dbReference>